<proteinExistence type="predicted"/>
<evidence type="ECO:0000313" key="2">
    <source>
        <dbReference type="WBParaSite" id="MBELARI_LOCUS21108"/>
    </source>
</evidence>
<keyword evidence="1" id="KW-1185">Reference proteome</keyword>
<name>A0AAF3F3I0_9BILA</name>
<dbReference type="Gene3D" id="3.30.710.10">
    <property type="entry name" value="Potassium Channel Kv1.1, Chain A"/>
    <property type="match status" value="1"/>
</dbReference>
<evidence type="ECO:0000313" key="1">
    <source>
        <dbReference type="Proteomes" id="UP000887575"/>
    </source>
</evidence>
<dbReference type="WBParaSite" id="MBELARI_LOCUS21108">
    <property type="protein sequence ID" value="MBELARI_LOCUS21108"/>
    <property type="gene ID" value="MBELARI_LOCUS21108"/>
</dbReference>
<dbReference type="SUPFAM" id="SSF54695">
    <property type="entry name" value="POZ domain"/>
    <property type="match status" value="1"/>
</dbReference>
<organism evidence="1 2">
    <name type="scientific">Mesorhabditis belari</name>
    <dbReference type="NCBI Taxonomy" id="2138241"/>
    <lineage>
        <taxon>Eukaryota</taxon>
        <taxon>Metazoa</taxon>
        <taxon>Ecdysozoa</taxon>
        <taxon>Nematoda</taxon>
        <taxon>Chromadorea</taxon>
        <taxon>Rhabditida</taxon>
        <taxon>Rhabditina</taxon>
        <taxon>Rhabditomorpha</taxon>
        <taxon>Rhabditoidea</taxon>
        <taxon>Rhabditidae</taxon>
        <taxon>Mesorhabditinae</taxon>
        <taxon>Mesorhabditis</taxon>
    </lineage>
</organism>
<sequence>MNIYDSFTISSSHQINSVLGRLTENCSVGLGQHVFAVNALVVAHHSQLLRDVIRENGHTPLDILTCSQPHFTPIGLQLAIDFMHSRAIRVEFHKLTDAMAAAHALGISDMVHALELKILQLSEHPQTALIALEMAATGNLHDDNKKAVLLNCLTLMQELIHNPSFCATSELGLKSLLNFAFILESSEPRPPIWTLRWPSIVDAVVAWSQVNSEPGNQLLGEVLDHLPIDRLPLMDLREIIATSTLLDSPSHQFNAFKERLAVKLADVTKLVFATENQQLYRGSAAIIRPTLPCVSDSSDANETLASSPSQSGFSDYCETGSSGALNDAPDYIGNRIRAGVSNQQQSSVGTEKPKSVDDVTSYNLSSATSDHDIVMDYRTPPTPVSKMDSACSLVPFDFDFGELPPNDTGIWDVELLLQSKKPLDLAKQPFDIAIDFEFKPLN</sequence>
<dbReference type="Proteomes" id="UP000887575">
    <property type="component" value="Unassembled WGS sequence"/>
</dbReference>
<protein>
    <submittedName>
        <fullName evidence="2">BTB domain-containing protein</fullName>
    </submittedName>
</protein>
<dbReference type="InterPro" id="IPR011333">
    <property type="entry name" value="SKP1/BTB/POZ_sf"/>
</dbReference>
<dbReference type="AlphaFoldDB" id="A0AAF3F3I0"/>
<accession>A0AAF3F3I0</accession>
<reference evidence="2" key="1">
    <citation type="submission" date="2024-02" db="UniProtKB">
        <authorList>
            <consortium name="WormBaseParasite"/>
        </authorList>
    </citation>
    <scope>IDENTIFICATION</scope>
</reference>